<dbReference type="EMBL" id="CP006694">
    <property type="protein sequence ID" value="AIT10863.1"/>
    <property type="molecule type" value="Genomic_DNA"/>
</dbReference>
<evidence type="ECO:0000313" key="2">
    <source>
        <dbReference type="Proteomes" id="UP000035800"/>
    </source>
</evidence>
<gene>
    <name evidence="1" type="ORF">LSS_21340</name>
</gene>
<name>A0A097ESF0_9LEPT</name>
<evidence type="ECO:0000313" key="1">
    <source>
        <dbReference type="EMBL" id="AIT10863.1"/>
    </source>
</evidence>
<reference evidence="1 2" key="1">
    <citation type="journal article" date="2012" name="Gene">
        <title>Sequence of Leptospira santarosai serovar Shermani genome and prediction of virulence-associated genes.</title>
        <authorList>
            <person name="Chou L.F."/>
            <person name="Chen Y.T."/>
            <person name="Lu C.W."/>
            <person name="Ko Y.C."/>
            <person name="Tang C.Y."/>
            <person name="Pan M.J."/>
            <person name="Tian Y.C."/>
            <person name="Chiu C.H."/>
            <person name="Hung C.C."/>
            <person name="Yang C.W."/>
        </authorList>
    </citation>
    <scope>NUCLEOTIDE SEQUENCE [LARGE SCALE GENOMIC DNA]</scope>
    <source>
        <strain evidence="1">LT 821</strain>
    </source>
</reference>
<dbReference type="Proteomes" id="UP000035800">
    <property type="component" value="Chromosome I"/>
</dbReference>
<sequence length="101" mass="11869">MGRVLNKTFHSPSKILSRIQSISNIAETDLSARRVHPMNINKKQDLTGVYLRRTQTRLQVFFTEIVCRNNLEFLLVKMKTKFWDKLLVKSREKRPSLIQAP</sequence>
<reference evidence="1 2" key="2">
    <citation type="journal article" date="2014" name="Emerg. Microbes Infect.">
        <title>Potential impact on kidney infection: a whole-genome analysis of Leptospira santarosai serovar Shermani.</title>
        <authorList>
            <person name="Chou L.F."/>
            <person name="Chen T.W."/>
            <person name="Ko Y.C."/>
            <person name="Pan M.J."/>
            <person name="Tian Y.C."/>
            <person name="Chiu C.H."/>
            <person name="Tang P."/>
            <person name="Hung C.C."/>
            <person name="Yang C.W."/>
        </authorList>
    </citation>
    <scope>NUCLEOTIDE SEQUENCE</scope>
    <source>
        <strain evidence="1 2">LT 821</strain>
    </source>
</reference>
<dbReference type="KEGG" id="lst:LSS_21340"/>
<dbReference type="AlphaFoldDB" id="A0A097ESF0"/>
<protein>
    <submittedName>
        <fullName evidence="1">Uncharacterized protein</fullName>
    </submittedName>
</protein>
<accession>A0A097ESF0</accession>
<proteinExistence type="predicted"/>
<organism evidence="1 2">
    <name type="scientific">Leptospira santarosai serovar Shermani str. LT 821</name>
    <dbReference type="NCBI Taxonomy" id="758847"/>
    <lineage>
        <taxon>Bacteria</taxon>
        <taxon>Pseudomonadati</taxon>
        <taxon>Spirochaetota</taxon>
        <taxon>Spirochaetia</taxon>
        <taxon>Leptospirales</taxon>
        <taxon>Leptospiraceae</taxon>
        <taxon>Leptospira</taxon>
    </lineage>
</organism>